<accession>A0AAN7MPD7</accession>
<gene>
    <name evidence="2" type="ORF">QYF61_013308</name>
</gene>
<evidence type="ECO:0000313" key="2">
    <source>
        <dbReference type="EMBL" id="KAK4810900.1"/>
    </source>
</evidence>
<proteinExistence type="predicted"/>
<keyword evidence="3" id="KW-1185">Reference proteome</keyword>
<evidence type="ECO:0000313" key="3">
    <source>
        <dbReference type="Proteomes" id="UP001333110"/>
    </source>
</evidence>
<dbReference type="AlphaFoldDB" id="A0AAN7MPD7"/>
<reference evidence="2 3" key="1">
    <citation type="journal article" date="2023" name="J. Hered.">
        <title>Chromosome-level genome of the wood stork (Mycteria americana) provides insight into avian chromosome evolution.</title>
        <authorList>
            <person name="Flamio R. Jr."/>
            <person name="Ramstad K.M."/>
        </authorList>
    </citation>
    <scope>NUCLEOTIDE SEQUENCE [LARGE SCALE GENOMIC DNA]</scope>
    <source>
        <strain evidence="2">JAX WOST 10</strain>
    </source>
</reference>
<evidence type="ECO:0000256" key="1">
    <source>
        <dbReference type="SAM" id="MobiDB-lite"/>
    </source>
</evidence>
<protein>
    <submittedName>
        <fullName evidence="2">Uncharacterized protein</fullName>
    </submittedName>
</protein>
<dbReference type="EMBL" id="JAUNZN010000018">
    <property type="protein sequence ID" value="KAK4810900.1"/>
    <property type="molecule type" value="Genomic_DNA"/>
</dbReference>
<dbReference type="Proteomes" id="UP001333110">
    <property type="component" value="Unassembled WGS sequence"/>
</dbReference>
<sequence length="111" mass="12289">MLKIFQVTLLKRNGVALFKFCSQPTLQLSLRSTLRGSTIRELRKHLMDHGNLSLRDQRIAEQCLHSVKAFSAPHTAPPASRLGVHKKLGGDTAGRADPNGPKGYPIRHAQQ</sequence>
<organism evidence="2 3">
    <name type="scientific">Mycteria americana</name>
    <name type="common">Wood stork</name>
    <dbReference type="NCBI Taxonomy" id="33587"/>
    <lineage>
        <taxon>Eukaryota</taxon>
        <taxon>Metazoa</taxon>
        <taxon>Chordata</taxon>
        <taxon>Craniata</taxon>
        <taxon>Vertebrata</taxon>
        <taxon>Euteleostomi</taxon>
        <taxon>Archelosauria</taxon>
        <taxon>Archosauria</taxon>
        <taxon>Dinosauria</taxon>
        <taxon>Saurischia</taxon>
        <taxon>Theropoda</taxon>
        <taxon>Coelurosauria</taxon>
        <taxon>Aves</taxon>
        <taxon>Neognathae</taxon>
        <taxon>Neoaves</taxon>
        <taxon>Aequornithes</taxon>
        <taxon>Ciconiiformes</taxon>
        <taxon>Ciconiidae</taxon>
        <taxon>Mycteria</taxon>
    </lineage>
</organism>
<comment type="caution">
    <text evidence="2">The sequence shown here is derived from an EMBL/GenBank/DDBJ whole genome shotgun (WGS) entry which is preliminary data.</text>
</comment>
<feature type="region of interest" description="Disordered" evidence="1">
    <location>
        <begin position="72"/>
        <end position="111"/>
    </location>
</feature>
<name>A0AAN7MPD7_MYCAM</name>